<comment type="cofactor">
    <cofactor evidence="2">
        <name>Mg(2+)</name>
        <dbReference type="ChEBI" id="CHEBI:18420"/>
    </cofactor>
</comment>
<dbReference type="InterPro" id="IPR035097">
    <property type="entry name" value="M29_N-terminal"/>
</dbReference>
<dbReference type="GO" id="GO:0006508">
    <property type="term" value="P:proteolysis"/>
    <property type="evidence" value="ECO:0007669"/>
    <property type="project" value="UniProtKB-KW"/>
</dbReference>
<dbReference type="AlphaFoldDB" id="A0A9J6P590"/>
<keyword evidence="6" id="KW-0645">Protease</keyword>
<dbReference type="PRINTS" id="PR00919">
    <property type="entry name" value="THERMOPTASE"/>
</dbReference>
<keyword evidence="8" id="KW-0378">Hydrolase</keyword>
<dbReference type="PANTHER" id="PTHR34448:SF1">
    <property type="entry name" value="BLL6088 PROTEIN"/>
    <property type="match status" value="1"/>
</dbReference>
<dbReference type="InterPro" id="IPR052170">
    <property type="entry name" value="M29_Exopeptidase"/>
</dbReference>
<dbReference type="Pfam" id="PF02073">
    <property type="entry name" value="Peptidase_M29"/>
    <property type="match status" value="1"/>
</dbReference>
<dbReference type="GO" id="GO:0046872">
    <property type="term" value="F:metal ion binding"/>
    <property type="evidence" value="ECO:0007669"/>
    <property type="project" value="UniProtKB-KW"/>
</dbReference>
<proteinExistence type="inferred from homology"/>
<protein>
    <submittedName>
        <fullName evidence="10">Aminopeptidase</fullName>
    </submittedName>
</protein>
<keyword evidence="11" id="KW-1185">Reference proteome</keyword>
<comment type="cofactor">
    <cofactor evidence="3">
        <name>Zn(2+)</name>
        <dbReference type="ChEBI" id="CHEBI:29105"/>
    </cofactor>
</comment>
<comment type="cofactor">
    <cofactor evidence="1">
        <name>Co(2+)</name>
        <dbReference type="ChEBI" id="CHEBI:48828"/>
    </cofactor>
</comment>
<dbReference type="Proteomes" id="UP001056429">
    <property type="component" value="Unassembled WGS sequence"/>
</dbReference>
<evidence type="ECO:0000256" key="1">
    <source>
        <dbReference type="ARBA" id="ARBA00001941"/>
    </source>
</evidence>
<keyword evidence="7" id="KW-0479">Metal-binding</keyword>
<gene>
    <name evidence="10" type="ORF">KDK92_19235</name>
</gene>
<dbReference type="SUPFAM" id="SSF144052">
    <property type="entry name" value="Thermophilic metalloprotease-like"/>
    <property type="match status" value="1"/>
</dbReference>
<dbReference type="RefSeq" id="WP_250861013.1">
    <property type="nucleotide sequence ID" value="NZ_JAGSOJ010000004.1"/>
</dbReference>
<dbReference type="GO" id="GO:0008237">
    <property type="term" value="F:metallopeptidase activity"/>
    <property type="evidence" value="ECO:0007669"/>
    <property type="project" value="UniProtKB-KW"/>
</dbReference>
<evidence type="ECO:0000256" key="7">
    <source>
        <dbReference type="ARBA" id="ARBA00022723"/>
    </source>
</evidence>
<dbReference type="PANTHER" id="PTHR34448">
    <property type="entry name" value="AMINOPEPTIDASE"/>
    <property type="match status" value="1"/>
</dbReference>
<accession>A0A9J6P590</accession>
<evidence type="ECO:0000256" key="2">
    <source>
        <dbReference type="ARBA" id="ARBA00001946"/>
    </source>
</evidence>
<sequence length="365" mass="41565">MDLRAKRLADVIIEYSIELKKGETILIEGEEVVIPFMKEVYRRAIEIGAHPTINVSFRDADEYLFKNGSVEQIKHLFAYEKKMYEEVDVILNVKGTTNTRVFSNINPEKMKLQTEGHKEKIETFFRRMGTGEMRYCGTLYPVSANAQEAGMSLSDYEDFVYGAALINEEDVIRKWIKVREEQDRICEILNTKKKLRIIAEDTDISMSIEGRKWVNCHGKVNFPDGEVFTGPVEDSVEGHIKFSFPGIYGGREVEGIRLKFEKGKVIEATAEKGEELLKALIETDEGAKFVGEIAVGTNYGINKFTRNMSFDEKIGGTVHLALGQSLPECLGKNKSAIHWDMLCDMTDGEIYADDELIYKYKNFII</sequence>
<evidence type="ECO:0000256" key="8">
    <source>
        <dbReference type="ARBA" id="ARBA00022801"/>
    </source>
</evidence>
<evidence type="ECO:0000256" key="3">
    <source>
        <dbReference type="ARBA" id="ARBA00001947"/>
    </source>
</evidence>
<keyword evidence="5 10" id="KW-0031">Aminopeptidase</keyword>
<keyword evidence="9" id="KW-0482">Metalloprotease</keyword>
<comment type="similarity">
    <text evidence="4">Belongs to the peptidase M29 family.</text>
</comment>
<evidence type="ECO:0000313" key="11">
    <source>
        <dbReference type="Proteomes" id="UP001056429"/>
    </source>
</evidence>
<evidence type="ECO:0000313" key="10">
    <source>
        <dbReference type="EMBL" id="MCM1991879.1"/>
    </source>
</evidence>
<reference evidence="10" key="2">
    <citation type="submission" date="2021-04" db="EMBL/GenBank/DDBJ databases">
        <authorList>
            <person name="Dong X."/>
        </authorList>
    </citation>
    <scope>NUCLEOTIDE SEQUENCE</scope>
    <source>
        <strain evidence="10">ZWT</strain>
    </source>
</reference>
<evidence type="ECO:0000256" key="6">
    <source>
        <dbReference type="ARBA" id="ARBA00022670"/>
    </source>
</evidence>
<reference evidence="10" key="1">
    <citation type="journal article" date="2021" name="mSystems">
        <title>Bacteria and Archaea Synergistically Convert Glycine Betaine to Biogenic Methane in the Formosa Cold Seep of the South China Sea.</title>
        <authorList>
            <person name="Li L."/>
            <person name="Zhang W."/>
            <person name="Zhang S."/>
            <person name="Song L."/>
            <person name="Sun Q."/>
            <person name="Zhang H."/>
            <person name="Xiang H."/>
            <person name="Dong X."/>
        </authorList>
    </citation>
    <scope>NUCLEOTIDE SEQUENCE</scope>
    <source>
        <strain evidence="10">ZWT</strain>
    </source>
</reference>
<comment type="caution">
    <text evidence="10">The sequence shown here is derived from an EMBL/GenBank/DDBJ whole genome shotgun (WGS) entry which is preliminary data.</text>
</comment>
<name>A0A9J6P590_9CLOT</name>
<dbReference type="EMBL" id="JAGSOJ010000004">
    <property type="protein sequence ID" value="MCM1991879.1"/>
    <property type="molecule type" value="Genomic_DNA"/>
</dbReference>
<evidence type="ECO:0000256" key="4">
    <source>
        <dbReference type="ARBA" id="ARBA00008236"/>
    </source>
</evidence>
<evidence type="ECO:0000256" key="5">
    <source>
        <dbReference type="ARBA" id="ARBA00022438"/>
    </source>
</evidence>
<organism evidence="10 11">
    <name type="scientific">Oceanirhabdus seepicola</name>
    <dbReference type="NCBI Taxonomy" id="2828781"/>
    <lineage>
        <taxon>Bacteria</taxon>
        <taxon>Bacillati</taxon>
        <taxon>Bacillota</taxon>
        <taxon>Clostridia</taxon>
        <taxon>Eubacteriales</taxon>
        <taxon>Clostridiaceae</taxon>
        <taxon>Oceanirhabdus</taxon>
    </lineage>
</organism>
<dbReference type="InterPro" id="IPR000787">
    <property type="entry name" value="Peptidase_M29"/>
</dbReference>
<dbReference type="Gene3D" id="3.40.1830.10">
    <property type="entry name" value="Thermophilic metalloprotease (M29)"/>
    <property type="match status" value="1"/>
</dbReference>
<evidence type="ECO:0000256" key="9">
    <source>
        <dbReference type="ARBA" id="ARBA00023049"/>
    </source>
</evidence>
<dbReference type="GO" id="GO:0004177">
    <property type="term" value="F:aminopeptidase activity"/>
    <property type="evidence" value="ECO:0007669"/>
    <property type="project" value="UniProtKB-KW"/>
</dbReference>